<comment type="caution">
    <text evidence="2">The sequence shown here is derived from an EMBL/GenBank/DDBJ whole genome shotgun (WGS) entry which is preliminary data.</text>
</comment>
<feature type="domain" description="GOLD" evidence="1">
    <location>
        <begin position="86"/>
        <end position="194"/>
    </location>
</feature>
<dbReference type="AlphaFoldDB" id="A0A8X6P3F4"/>
<protein>
    <submittedName>
        <fullName evidence="2">SEC14-like protein 2</fullName>
    </submittedName>
</protein>
<gene>
    <name evidence="2" type="primary">Sec14l2</name>
    <name evidence="2" type="ORF">NPIL_421621</name>
</gene>
<dbReference type="EMBL" id="BMAW01111727">
    <property type="protein sequence ID" value="GFT49348.1"/>
    <property type="molecule type" value="Genomic_DNA"/>
</dbReference>
<dbReference type="Gene3D" id="2.60.120.680">
    <property type="entry name" value="GOLD domain"/>
    <property type="match status" value="1"/>
</dbReference>
<keyword evidence="3" id="KW-1185">Reference proteome</keyword>
<dbReference type="GO" id="GO:0005737">
    <property type="term" value="C:cytoplasm"/>
    <property type="evidence" value="ECO:0007669"/>
    <property type="project" value="TreeGrafter"/>
</dbReference>
<organism evidence="2 3">
    <name type="scientific">Nephila pilipes</name>
    <name type="common">Giant wood spider</name>
    <name type="synonym">Nephila maculata</name>
    <dbReference type="NCBI Taxonomy" id="299642"/>
    <lineage>
        <taxon>Eukaryota</taxon>
        <taxon>Metazoa</taxon>
        <taxon>Ecdysozoa</taxon>
        <taxon>Arthropoda</taxon>
        <taxon>Chelicerata</taxon>
        <taxon>Arachnida</taxon>
        <taxon>Araneae</taxon>
        <taxon>Araneomorphae</taxon>
        <taxon>Entelegynae</taxon>
        <taxon>Araneoidea</taxon>
        <taxon>Nephilidae</taxon>
        <taxon>Nephila</taxon>
    </lineage>
</organism>
<evidence type="ECO:0000313" key="3">
    <source>
        <dbReference type="Proteomes" id="UP000887013"/>
    </source>
</evidence>
<dbReference type="OrthoDB" id="1434354at2759"/>
<proteinExistence type="predicted"/>
<dbReference type="InterPro" id="IPR009038">
    <property type="entry name" value="GOLD_dom"/>
</dbReference>
<dbReference type="Proteomes" id="UP000887013">
    <property type="component" value="Unassembled WGS sequence"/>
</dbReference>
<dbReference type="PANTHER" id="PTHR23324">
    <property type="entry name" value="SEC14 RELATED PROTEIN"/>
    <property type="match status" value="1"/>
</dbReference>
<accession>A0A8X6P3F4</accession>
<dbReference type="SUPFAM" id="SSF52087">
    <property type="entry name" value="CRAL/TRIO domain"/>
    <property type="match status" value="1"/>
</dbReference>
<dbReference type="SUPFAM" id="SSF101576">
    <property type="entry name" value="Supernatant protein factor (SPF), C-terminal domain"/>
    <property type="match status" value="1"/>
</dbReference>
<evidence type="ECO:0000259" key="1">
    <source>
        <dbReference type="PROSITE" id="PS50866"/>
    </source>
</evidence>
<dbReference type="PROSITE" id="PS50866">
    <property type="entry name" value="GOLD"/>
    <property type="match status" value="1"/>
</dbReference>
<dbReference type="InterPro" id="IPR051064">
    <property type="entry name" value="SEC14/CRAL-TRIO_domain"/>
</dbReference>
<reference evidence="2" key="1">
    <citation type="submission" date="2020-08" db="EMBL/GenBank/DDBJ databases">
        <title>Multicomponent nature underlies the extraordinary mechanical properties of spider dragline silk.</title>
        <authorList>
            <person name="Kono N."/>
            <person name="Nakamura H."/>
            <person name="Mori M."/>
            <person name="Yoshida Y."/>
            <person name="Ohtoshi R."/>
            <person name="Malay A.D."/>
            <person name="Moran D.A.P."/>
            <person name="Tomita M."/>
            <person name="Numata K."/>
            <person name="Arakawa K."/>
        </authorList>
    </citation>
    <scope>NUCLEOTIDE SEQUENCE</scope>
</reference>
<dbReference type="PANTHER" id="PTHR23324:SF83">
    <property type="entry name" value="SEC14-LIKE PROTEIN 2"/>
    <property type="match status" value="1"/>
</dbReference>
<sequence>MAPHSITPDDGHSNGAQYVLVMCVLHDVTKCGCNDWKEDLLELVDADVLPKFLGGTKTDPDGNPLCKTFIKHGQKIPETYYLCNTKKKLSAAADVEKIIVTRFSKKEISFEVTEAGSYLEWEFETQDKDIGFSLNFRRNAFEEPDALVPKQRIDTCYKPEKGLFKCNEIGMYTLVFDNSYSWIHPKEIYYRARLRSPGGRRSGNIIFQDILRYLPMMSLYPNVTAEQQEAINELRRRTINDVTPKMLEDEDIFYRFSKARNFNLKEAEHMLRKHIEWRKEYQMDTIVTDYNPPEVRNKSLWF</sequence>
<dbReference type="InterPro" id="IPR036273">
    <property type="entry name" value="CRAL/TRIO_N_dom_sf"/>
</dbReference>
<dbReference type="SUPFAM" id="SSF46938">
    <property type="entry name" value="CRAL/TRIO N-terminal domain"/>
    <property type="match status" value="1"/>
</dbReference>
<dbReference type="InterPro" id="IPR036865">
    <property type="entry name" value="CRAL-TRIO_dom_sf"/>
</dbReference>
<name>A0A8X6P3F4_NEPPI</name>
<evidence type="ECO:0000313" key="2">
    <source>
        <dbReference type="EMBL" id="GFT49348.1"/>
    </source>
</evidence>
<dbReference type="Gene3D" id="3.40.525.10">
    <property type="entry name" value="CRAL-TRIO lipid binding domain"/>
    <property type="match status" value="2"/>
</dbReference>
<dbReference type="InterPro" id="IPR036598">
    <property type="entry name" value="GOLD_dom_sf"/>
</dbReference>